<sequence>MAMATGTPRIKKKENRNHSNFLQLFFVSSLSLLYRYPFSLPFRFDCVKKGRKQRGRVRTGDQHGDEMPSASNHFFLLFSLLRGQIREDAAEPGPPPPPQRWLPAVAAAAAEPCTPSMALSVCIMEEERRSAERENRQGRWWVPQV</sequence>
<evidence type="ECO:0000256" key="1">
    <source>
        <dbReference type="SAM" id="Phobius"/>
    </source>
</evidence>
<proteinExistence type="predicted"/>
<dbReference type="AlphaFoldDB" id="A0A0D9WVR7"/>
<organism evidence="2 3">
    <name type="scientific">Leersia perrieri</name>
    <dbReference type="NCBI Taxonomy" id="77586"/>
    <lineage>
        <taxon>Eukaryota</taxon>
        <taxon>Viridiplantae</taxon>
        <taxon>Streptophyta</taxon>
        <taxon>Embryophyta</taxon>
        <taxon>Tracheophyta</taxon>
        <taxon>Spermatophyta</taxon>
        <taxon>Magnoliopsida</taxon>
        <taxon>Liliopsida</taxon>
        <taxon>Poales</taxon>
        <taxon>Poaceae</taxon>
        <taxon>BOP clade</taxon>
        <taxon>Oryzoideae</taxon>
        <taxon>Oryzeae</taxon>
        <taxon>Oryzinae</taxon>
        <taxon>Leersia</taxon>
    </lineage>
</organism>
<keyword evidence="1" id="KW-1133">Transmembrane helix</keyword>
<evidence type="ECO:0000313" key="3">
    <source>
        <dbReference type="Proteomes" id="UP000032180"/>
    </source>
</evidence>
<name>A0A0D9WVR7_9ORYZ</name>
<reference evidence="2 3" key="1">
    <citation type="submission" date="2012-08" db="EMBL/GenBank/DDBJ databases">
        <title>Oryza genome evolution.</title>
        <authorList>
            <person name="Wing R.A."/>
        </authorList>
    </citation>
    <scope>NUCLEOTIDE SEQUENCE</scope>
</reference>
<dbReference type="EnsemblPlants" id="LPERR07G03420.1">
    <property type="protein sequence ID" value="LPERR07G03420.1"/>
    <property type="gene ID" value="LPERR07G03420"/>
</dbReference>
<dbReference type="Gramene" id="LPERR07G03420.1">
    <property type="protein sequence ID" value="LPERR07G03420.1"/>
    <property type="gene ID" value="LPERR07G03420"/>
</dbReference>
<keyword evidence="3" id="KW-1185">Reference proteome</keyword>
<reference evidence="3" key="2">
    <citation type="submission" date="2013-12" db="EMBL/GenBank/DDBJ databases">
        <authorList>
            <person name="Yu Y."/>
            <person name="Lee S."/>
            <person name="de Baynast K."/>
            <person name="Wissotski M."/>
            <person name="Liu L."/>
            <person name="Talag J."/>
            <person name="Goicoechea J."/>
            <person name="Angelova A."/>
            <person name="Jetty R."/>
            <person name="Kudrna D."/>
            <person name="Golser W."/>
            <person name="Rivera L."/>
            <person name="Zhang J."/>
            <person name="Wing R."/>
        </authorList>
    </citation>
    <scope>NUCLEOTIDE SEQUENCE</scope>
</reference>
<feature type="transmembrane region" description="Helical" evidence="1">
    <location>
        <begin position="21"/>
        <end position="38"/>
    </location>
</feature>
<evidence type="ECO:0000313" key="2">
    <source>
        <dbReference type="EnsemblPlants" id="LPERR07G03420.1"/>
    </source>
</evidence>
<keyword evidence="1" id="KW-0812">Transmembrane</keyword>
<dbReference type="Proteomes" id="UP000032180">
    <property type="component" value="Chromosome 7"/>
</dbReference>
<reference evidence="2" key="3">
    <citation type="submission" date="2015-04" db="UniProtKB">
        <authorList>
            <consortium name="EnsemblPlants"/>
        </authorList>
    </citation>
    <scope>IDENTIFICATION</scope>
</reference>
<protein>
    <submittedName>
        <fullName evidence="2">Uncharacterized protein</fullName>
    </submittedName>
</protein>
<accession>A0A0D9WVR7</accession>
<keyword evidence="1" id="KW-0472">Membrane</keyword>
<dbReference type="HOGENOM" id="CLU_1789683_0_0_1"/>